<protein>
    <recommendedName>
        <fullName evidence="3">ACB domain-containing protein</fullName>
    </recommendedName>
</protein>
<dbReference type="GO" id="GO:0000139">
    <property type="term" value="C:Golgi membrane"/>
    <property type="evidence" value="ECO:0007669"/>
    <property type="project" value="TreeGrafter"/>
</dbReference>
<feature type="region of interest" description="Disordered" evidence="1">
    <location>
        <begin position="69"/>
        <end position="105"/>
    </location>
</feature>
<dbReference type="InterPro" id="IPR000582">
    <property type="entry name" value="Acyl-CoA-binding_protein"/>
</dbReference>
<dbReference type="GO" id="GO:0000062">
    <property type="term" value="F:fatty-acyl-CoA binding"/>
    <property type="evidence" value="ECO:0007669"/>
    <property type="project" value="InterPro"/>
</dbReference>
<dbReference type="GeneTree" id="ENSGT00530000063651"/>
<proteinExistence type="predicted"/>
<accession>A0A3B3RS93</accession>
<evidence type="ECO:0000259" key="3">
    <source>
        <dbReference type="PROSITE" id="PS51228"/>
    </source>
</evidence>
<dbReference type="PROSITE" id="PS51228">
    <property type="entry name" value="ACB_2"/>
    <property type="match status" value="1"/>
</dbReference>
<dbReference type="PANTHER" id="PTHR22973:SF11">
    <property type="entry name" value="GOLGI RESIDENT PROTEIN GCP60"/>
    <property type="match status" value="1"/>
</dbReference>
<reference evidence="4" key="2">
    <citation type="submission" date="2025-09" db="UniProtKB">
        <authorList>
            <consortium name="Ensembl"/>
        </authorList>
    </citation>
    <scope>IDENTIFICATION</scope>
</reference>
<dbReference type="InterPro" id="IPR052269">
    <property type="entry name" value="Golgi-PI4KB_interaction"/>
</dbReference>
<dbReference type="AlphaFoldDB" id="A0A3B3RS93"/>
<dbReference type="InterPro" id="IPR035984">
    <property type="entry name" value="Acyl-CoA-binding_sf"/>
</dbReference>
<sequence>MFLYARIIGALSDFPASAPAGSSGASWSEVGTWPPRLTLVRMAMEVRAPERSAGGSGRLEVSIDGLTLSPDAEVEPDDGGSSKTDLPDSGGQVHSHFGEKDGEVDETARTVERKWGFTLQELYNLALQFFKEKDGKAFHPAYEEKLHLVALHKQVLLGPFNPDICPEVGFFDVLGNDRRKEWAALGNMTKEDAMVEFVKLLNKCCNLFAPYVTSHKIEKEEQERKRYRLRFSYQMQKQNNDCHILRPWGTVHSLAMFNKFLFCPSLIPVFFFFFLSRQEEEERKRLEEEEQERRRLQEERLRREQEERLRREQEERLRREQEERRQADEERLRMEQQK</sequence>
<dbReference type="Gene3D" id="1.20.80.10">
    <property type="match status" value="1"/>
</dbReference>
<feature type="transmembrane region" description="Helical" evidence="2">
    <location>
        <begin position="256"/>
        <end position="275"/>
    </location>
</feature>
<evidence type="ECO:0000256" key="1">
    <source>
        <dbReference type="SAM" id="MobiDB-lite"/>
    </source>
</evidence>
<keyword evidence="2" id="KW-1133">Transmembrane helix</keyword>
<feature type="domain" description="ACB" evidence="3">
    <location>
        <begin position="119"/>
        <end position="210"/>
    </location>
</feature>
<evidence type="ECO:0000313" key="5">
    <source>
        <dbReference type="Proteomes" id="UP000261540"/>
    </source>
</evidence>
<organism evidence="4 5">
    <name type="scientific">Paramormyrops kingsleyae</name>
    <dbReference type="NCBI Taxonomy" id="1676925"/>
    <lineage>
        <taxon>Eukaryota</taxon>
        <taxon>Metazoa</taxon>
        <taxon>Chordata</taxon>
        <taxon>Craniata</taxon>
        <taxon>Vertebrata</taxon>
        <taxon>Euteleostomi</taxon>
        <taxon>Actinopterygii</taxon>
        <taxon>Neopterygii</taxon>
        <taxon>Teleostei</taxon>
        <taxon>Osteoglossocephala</taxon>
        <taxon>Osteoglossomorpha</taxon>
        <taxon>Osteoglossiformes</taxon>
        <taxon>Mormyridae</taxon>
        <taxon>Paramormyrops</taxon>
    </lineage>
</organism>
<keyword evidence="2" id="KW-0812">Transmembrane</keyword>
<keyword evidence="2" id="KW-0472">Membrane</keyword>
<evidence type="ECO:0000313" key="4">
    <source>
        <dbReference type="Ensembl" id="ENSPKIP00000020606.1"/>
    </source>
</evidence>
<feature type="compositionally biased region" description="Basic and acidic residues" evidence="1">
    <location>
        <begin position="96"/>
        <end position="105"/>
    </location>
</feature>
<dbReference type="Ensembl" id="ENSPKIT00000001224.1">
    <property type="protein sequence ID" value="ENSPKIP00000020606.1"/>
    <property type="gene ID" value="ENSPKIG00000005319.1"/>
</dbReference>
<dbReference type="InterPro" id="IPR022408">
    <property type="entry name" value="Acyl-CoA-binding_prot_CS"/>
</dbReference>
<name>A0A3B3RS93_9TELE</name>
<dbReference type="SUPFAM" id="SSF47027">
    <property type="entry name" value="Acyl-CoA binding protein"/>
    <property type="match status" value="1"/>
</dbReference>
<dbReference type="FunFam" id="1.20.80.10:FF:000017">
    <property type="entry name" value="Golgi resident protein GCP60"/>
    <property type="match status" value="1"/>
</dbReference>
<dbReference type="PROSITE" id="PS00880">
    <property type="entry name" value="ACB_1"/>
    <property type="match status" value="1"/>
</dbReference>
<reference evidence="4" key="1">
    <citation type="submission" date="2025-08" db="UniProtKB">
        <authorList>
            <consortium name="Ensembl"/>
        </authorList>
    </citation>
    <scope>IDENTIFICATION</scope>
</reference>
<evidence type="ECO:0000256" key="2">
    <source>
        <dbReference type="SAM" id="Phobius"/>
    </source>
</evidence>
<dbReference type="Pfam" id="PF00887">
    <property type="entry name" value="ACBP"/>
    <property type="match status" value="1"/>
</dbReference>
<dbReference type="PANTHER" id="PTHR22973">
    <property type="entry name" value="LD35087P"/>
    <property type="match status" value="1"/>
</dbReference>
<keyword evidence="5" id="KW-1185">Reference proteome</keyword>
<feature type="region of interest" description="Disordered" evidence="1">
    <location>
        <begin position="285"/>
        <end position="338"/>
    </location>
</feature>
<dbReference type="InterPro" id="IPR014352">
    <property type="entry name" value="FERM/acyl-CoA-bd_prot_sf"/>
</dbReference>
<dbReference type="Proteomes" id="UP000261540">
    <property type="component" value="Unplaced"/>
</dbReference>
<dbReference type="STRING" id="1676925.ENSPKIP00000020606"/>